<dbReference type="Pfam" id="PF13041">
    <property type="entry name" value="PPR_2"/>
    <property type="match status" value="4"/>
</dbReference>
<feature type="repeat" description="PPR" evidence="3">
    <location>
        <begin position="202"/>
        <end position="236"/>
    </location>
</feature>
<feature type="repeat" description="PPR" evidence="3">
    <location>
        <begin position="271"/>
        <end position="305"/>
    </location>
</feature>
<evidence type="ECO:0000256" key="1">
    <source>
        <dbReference type="ARBA" id="ARBA00007626"/>
    </source>
</evidence>
<protein>
    <recommendedName>
        <fullName evidence="6">Pentatricopeptide repeat-containing protein</fullName>
    </recommendedName>
</protein>
<feature type="repeat" description="PPR" evidence="3">
    <location>
        <begin position="481"/>
        <end position="515"/>
    </location>
</feature>
<feature type="repeat" description="PPR" evidence="3">
    <location>
        <begin position="341"/>
        <end position="375"/>
    </location>
</feature>
<dbReference type="EMBL" id="JBBNAF010000002">
    <property type="protein sequence ID" value="KAK9164596.1"/>
    <property type="molecule type" value="Genomic_DNA"/>
</dbReference>
<feature type="repeat" description="PPR" evidence="3">
    <location>
        <begin position="446"/>
        <end position="480"/>
    </location>
</feature>
<dbReference type="InterPro" id="IPR002885">
    <property type="entry name" value="PPR_rpt"/>
</dbReference>
<dbReference type="Proteomes" id="UP001420932">
    <property type="component" value="Unassembled WGS sequence"/>
</dbReference>
<comment type="caution">
    <text evidence="4">The sequence shown here is derived from an EMBL/GenBank/DDBJ whole genome shotgun (WGS) entry which is preliminary data.</text>
</comment>
<name>A0AAP0L5A9_9MAGN</name>
<evidence type="ECO:0000313" key="4">
    <source>
        <dbReference type="EMBL" id="KAK9164596.1"/>
    </source>
</evidence>
<dbReference type="Gene3D" id="1.25.40.10">
    <property type="entry name" value="Tetratricopeptide repeat domain"/>
    <property type="match status" value="4"/>
</dbReference>
<evidence type="ECO:0000256" key="3">
    <source>
        <dbReference type="PROSITE-ProRule" id="PRU00708"/>
    </source>
</evidence>
<accession>A0AAP0L5A9</accession>
<evidence type="ECO:0000256" key="2">
    <source>
        <dbReference type="ARBA" id="ARBA00022737"/>
    </source>
</evidence>
<dbReference type="NCBIfam" id="TIGR00756">
    <property type="entry name" value="PPR"/>
    <property type="match status" value="7"/>
</dbReference>
<sequence>MRFPQNEYDLRKEWIGGVEVEIRGREGDRRLNGKPYPFRLQLPPIMQLCMSLLLCHLPKECKKRSSSCSSLPSPSTQLVQVINNLFFLIQDTHHACPSLRLWTTGGFSASGSRSDTTTAPTHLLQPLYSNISQSRDREIRLSSPRHPFPQSLAFFNWASNLPQFIHSPQPYNHIIDLAGKVRSFHVAWHFIDLMKARNVPIAIDTFSILVRRYVRAGMAAEAVHAFNRMEEYGCEPDRVAFSIVISILCKKRRAVEAQAFFDSLKDRFEADVVVYTSLVHGWCRAGEISTAERVFREMKERGIHPNVYTYSIVIDALCRCGQISRAHDVFAEMIDVGCAPNSITFNNLMRVHVKAGRTEKVLQVYNQMKRLSCPADAVTYNFLIESHCKDGNLEEAIKVVNQMSKKGCAPNSSTFNPIFRCIAEMQDVNGAHKMHAKMNELKCKGNTVTYNVLMGMFAGKKSADMVMKLKKEMDENEVEPNVNTYRVLISMFCGMGHWSRAYGFFKEMIEDKCLKPSLPVYEMVLQQLRNAGQIKKHEELVEKMVERGFASPRPL</sequence>
<reference evidence="4 5" key="1">
    <citation type="submission" date="2024-01" db="EMBL/GenBank/DDBJ databases">
        <title>Genome assemblies of Stephania.</title>
        <authorList>
            <person name="Yang L."/>
        </authorList>
    </citation>
    <scope>NUCLEOTIDE SEQUENCE [LARGE SCALE GENOMIC DNA]</scope>
    <source>
        <strain evidence="4">YNDBR</strain>
        <tissue evidence="4">Leaf</tissue>
    </source>
</reference>
<dbReference type="InterPro" id="IPR011990">
    <property type="entry name" value="TPR-like_helical_dom_sf"/>
</dbReference>
<dbReference type="AlphaFoldDB" id="A0AAP0L5A9"/>
<dbReference type="SUPFAM" id="SSF48452">
    <property type="entry name" value="TPR-like"/>
    <property type="match status" value="1"/>
</dbReference>
<feature type="repeat" description="PPR" evidence="3">
    <location>
        <begin position="306"/>
        <end position="340"/>
    </location>
</feature>
<comment type="similarity">
    <text evidence="1">Belongs to the PPR family. P subfamily.</text>
</comment>
<evidence type="ECO:0000313" key="5">
    <source>
        <dbReference type="Proteomes" id="UP001420932"/>
    </source>
</evidence>
<gene>
    <name evidence="4" type="ORF">Syun_005498</name>
</gene>
<keyword evidence="5" id="KW-1185">Reference proteome</keyword>
<evidence type="ECO:0008006" key="6">
    <source>
        <dbReference type="Google" id="ProtNLM"/>
    </source>
</evidence>
<feature type="repeat" description="PPR" evidence="3">
    <location>
        <begin position="376"/>
        <end position="410"/>
    </location>
</feature>
<dbReference type="Pfam" id="PF01535">
    <property type="entry name" value="PPR"/>
    <property type="match status" value="1"/>
</dbReference>
<dbReference type="PANTHER" id="PTHR47941">
    <property type="entry name" value="PENTATRICOPEPTIDE REPEAT-CONTAINING PROTEIN 3, MITOCHONDRIAL"/>
    <property type="match status" value="1"/>
</dbReference>
<keyword evidence="2" id="KW-0677">Repeat</keyword>
<proteinExistence type="inferred from homology"/>
<dbReference type="PROSITE" id="PS51375">
    <property type="entry name" value="PPR"/>
    <property type="match status" value="7"/>
</dbReference>
<organism evidence="4 5">
    <name type="scientific">Stephania yunnanensis</name>
    <dbReference type="NCBI Taxonomy" id="152371"/>
    <lineage>
        <taxon>Eukaryota</taxon>
        <taxon>Viridiplantae</taxon>
        <taxon>Streptophyta</taxon>
        <taxon>Embryophyta</taxon>
        <taxon>Tracheophyta</taxon>
        <taxon>Spermatophyta</taxon>
        <taxon>Magnoliopsida</taxon>
        <taxon>Ranunculales</taxon>
        <taxon>Menispermaceae</taxon>
        <taxon>Menispermoideae</taxon>
        <taxon>Cissampelideae</taxon>
        <taxon>Stephania</taxon>
    </lineage>
</organism>